<accession>A0A5B7C8M2</accession>
<reference evidence="3" key="1">
    <citation type="submission" date="2019-08" db="EMBL/GenBank/DDBJ databases">
        <title>Reference gene set and small RNA set construction with multiple tissues from Davidia involucrata Baill.</title>
        <authorList>
            <person name="Yang H."/>
            <person name="Zhou C."/>
            <person name="Li G."/>
            <person name="Wang J."/>
            <person name="Gao P."/>
            <person name="Wang M."/>
            <person name="Wang R."/>
            <person name="Zhao Y."/>
        </authorList>
    </citation>
    <scope>NUCLEOTIDE SEQUENCE</scope>
    <source>
        <tissue evidence="3">Mixed with DoveR01_LX</tissue>
    </source>
</reference>
<organism evidence="3">
    <name type="scientific">Davidia involucrata</name>
    <name type="common">Dove tree</name>
    <dbReference type="NCBI Taxonomy" id="16924"/>
    <lineage>
        <taxon>Eukaryota</taxon>
        <taxon>Viridiplantae</taxon>
        <taxon>Streptophyta</taxon>
        <taxon>Embryophyta</taxon>
        <taxon>Tracheophyta</taxon>
        <taxon>Spermatophyta</taxon>
        <taxon>Magnoliopsida</taxon>
        <taxon>eudicotyledons</taxon>
        <taxon>Gunneridae</taxon>
        <taxon>Pentapetalae</taxon>
        <taxon>asterids</taxon>
        <taxon>Cornales</taxon>
        <taxon>Nyssaceae</taxon>
        <taxon>Davidia</taxon>
    </lineage>
</organism>
<feature type="chain" id="PRO_5022736692" evidence="2">
    <location>
        <begin position="21"/>
        <end position="144"/>
    </location>
</feature>
<proteinExistence type="predicted"/>
<feature type="region of interest" description="Disordered" evidence="1">
    <location>
        <begin position="28"/>
        <end position="79"/>
    </location>
</feature>
<dbReference type="AlphaFoldDB" id="A0A5B7C8M2"/>
<keyword evidence="2" id="KW-0732">Signal</keyword>
<evidence type="ECO:0000313" key="3">
    <source>
        <dbReference type="EMBL" id="MPA77452.1"/>
    </source>
</evidence>
<evidence type="ECO:0000256" key="2">
    <source>
        <dbReference type="SAM" id="SignalP"/>
    </source>
</evidence>
<feature type="signal peptide" evidence="2">
    <location>
        <begin position="1"/>
        <end position="20"/>
    </location>
</feature>
<name>A0A5B7C8M2_DAVIN</name>
<evidence type="ECO:0000256" key="1">
    <source>
        <dbReference type="SAM" id="MobiDB-lite"/>
    </source>
</evidence>
<sequence>MQLFWLFLNFFLILTPFTRSQHKQEASIDWLQETEQSPKEKKKKKRRRGESIGFNQETKNNPRKKKRKRKEEEEKKRAYGIPGFKERATVAAQRYRRREELRSITLAHGGALIGADAWTSSIVDDCRRTPSIRLSPPSLSSLFY</sequence>
<protein>
    <submittedName>
        <fullName evidence="3">Uncharacterized protein</fullName>
    </submittedName>
</protein>
<dbReference type="EMBL" id="GHES01046893">
    <property type="protein sequence ID" value="MPA77452.1"/>
    <property type="molecule type" value="Transcribed_RNA"/>
</dbReference>
<gene>
    <name evidence="3" type="ORF">Din_046893</name>
</gene>